<reference evidence="3" key="1">
    <citation type="submission" date="2021-11" db="EMBL/GenBank/DDBJ databases">
        <authorList>
            <person name="Herlambang A."/>
            <person name="Guo Y."/>
            <person name="Takashima Y."/>
            <person name="Nishizawa T."/>
        </authorList>
    </citation>
    <scope>NUCLEOTIDE SEQUENCE</scope>
    <source>
        <strain evidence="3">E1425</strain>
    </source>
</reference>
<dbReference type="PANTHER" id="PTHR31836">
    <property type="match status" value="1"/>
</dbReference>
<proteinExistence type="predicted"/>
<dbReference type="CDD" id="cd22191">
    <property type="entry name" value="DPBB_RlpA_EXP_N-like"/>
    <property type="match status" value="1"/>
</dbReference>
<comment type="caution">
    <text evidence="3">The sequence shown here is derived from an EMBL/GenBank/DDBJ whole genome shotgun (WGS) entry which is preliminary data.</text>
</comment>
<dbReference type="InterPro" id="IPR051477">
    <property type="entry name" value="Expansin_CellWall"/>
</dbReference>
<evidence type="ECO:0000256" key="1">
    <source>
        <dbReference type="ARBA" id="ARBA00022729"/>
    </source>
</evidence>
<accession>A0A9P3H4F4</accession>
<evidence type="ECO:0000313" key="4">
    <source>
        <dbReference type="Proteomes" id="UP000827284"/>
    </source>
</evidence>
<gene>
    <name evidence="3" type="ORF">EMPS_01904</name>
</gene>
<evidence type="ECO:0008006" key="5">
    <source>
        <dbReference type="Google" id="ProtNLM"/>
    </source>
</evidence>
<evidence type="ECO:0000313" key="3">
    <source>
        <dbReference type="EMBL" id="GJJ69557.1"/>
    </source>
</evidence>
<dbReference type="EMBL" id="BQFW01000002">
    <property type="protein sequence ID" value="GJJ69557.1"/>
    <property type="molecule type" value="Genomic_DNA"/>
</dbReference>
<protein>
    <recommendedName>
        <fullName evidence="5">RlpA-like protein double-psi beta-barrel domain-containing protein</fullName>
    </recommendedName>
</protein>
<keyword evidence="4" id="KW-1185">Reference proteome</keyword>
<evidence type="ECO:0000256" key="2">
    <source>
        <dbReference type="SAM" id="SignalP"/>
    </source>
</evidence>
<dbReference type="Gene3D" id="2.40.40.10">
    <property type="entry name" value="RlpA-like domain"/>
    <property type="match status" value="1"/>
</dbReference>
<reference evidence="3" key="2">
    <citation type="journal article" date="2022" name="Microbiol. Resour. Announc.">
        <title>Whole-Genome Sequence of Entomortierella parvispora E1425, a Mucoromycotan Fungus Associated with Burkholderiaceae-Related Endosymbiotic Bacteria.</title>
        <authorList>
            <person name="Herlambang A."/>
            <person name="Guo Y."/>
            <person name="Takashima Y."/>
            <person name="Narisawa K."/>
            <person name="Ohta H."/>
            <person name="Nishizawa T."/>
        </authorList>
    </citation>
    <scope>NUCLEOTIDE SEQUENCE</scope>
    <source>
        <strain evidence="3">E1425</strain>
    </source>
</reference>
<feature type="chain" id="PRO_5040353636" description="RlpA-like protein double-psi beta-barrel domain-containing protein" evidence="2">
    <location>
        <begin position="24"/>
        <end position="167"/>
    </location>
</feature>
<dbReference type="Proteomes" id="UP000827284">
    <property type="component" value="Unassembled WGS sequence"/>
</dbReference>
<dbReference type="PANTHER" id="PTHR31836:SF28">
    <property type="entry name" value="SRCR DOMAIN-CONTAINING PROTEIN-RELATED"/>
    <property type="match status" value="1"/>
</dbReference>
<dbReference type="OrthoDB" id="623670at2759"/>
<dbReference type="AlphaFoldDB" id="A0A9P3H4F4"/>
<name>A0A9P3H4F4_9FUNG</name>
<dbReference type="SUPFAM" id="SSF50685">
    <property type="entry name" value="Barwin-like endoglucanases"/>
    <property type="match status" value="1"/>
</dbReference>
<organism evidence="3 4">
    <name type="scientific">Entomortierella parvispora</name>
    <dbReference type="NCBI Taxonomy" id="205924"/>
    <lineage>
        <taxon>Eukaryota</taxon>
        <taxon>Fungi</taxon>
        <taxon>Fungi incertae sedis</taxon>
        <taxon>Mucoromycota</taxon>
        <taxon>Mortierellomycotina</taxon>
        <taxon>Mortierellomycetes</taxon>
        <taxon>Mortierellales</taxon>
        <taxon>Mortierellaceae</taxon>
        <taxon>Entomortierella</taxon>
    </lineage>
</organism>
<keyword evidence="1 2" id="KW-0732">Signal</keyword>
<feature type="signal peptide" evidence="2">
    <location>
        <begin position="1"/>
        <end position="23"/>
    </location>
</feature>
<dbReference type="InterPro" id="IPR036908">
    <property type="entry name" value="RlpA-like_sf"/>
</dbReference>
<sequence length="167" mass="17867">MKFSQLSVLLMAMIVAVVSVVEASDYQGTHGATNTIKWGHKIKGVSTWFNGSDLKGAACYGDLENNSNVNAQDGWHIGAVPMKFYKDGVNAACFECAKITVGKRSVIVRIIDDCAGCAPNQIDLTASAFQCLAPLSQGVVNHVYEFVRCPSSGSALKWPKSPAPKNN</sequence>